<accession>A0A9Q5D3P3</accession>
<dbReference type="AlphaFoldDB" id="A0A9Q5D3P3"/>
<dbReference type="EMBL" id="RIAR02000001">
    <property type="protein sequence ID" value="NSL87044.1"/>
    <property type="molecule type" value="Genomic_DNA"/>
</dbReference>
<reference evidence="1" key="1">
    <citation type="submission" date="2020-05" db="EMBL/GenBank/DDBJ databases">
        <title>Chitinophaga laudate sp. nov., isolated from a tropical peat swamp.</title>
        <authorList>
            <person name="Goh C.B.S."/>
            <person name="Lee M.S."/>
            <person name="Parimannan S."/>
            <person name="Pasbakhsh P."/>
            <person name="Yule C.M."/>
            <person name="Rajandas H."/>
            <person name="Loke S."/>
            <person name="Croft L."/>
            <person name="Tan J.B.L."/>
        </authorList>
    </citation>
    <scope>NUCLEOTIDE SEQUENCE</scope>
    <source>
        <strain evidence="1">Mgbs1</strain>
    </source>
</reference>
<organism evidence="1 2">
    <name type="scientific">Chitinophaga solisilvae</name>
    <dbReference type="NCBI Taxonomy" id="1233460"/>
    <lineage>
        <taxon>Bacteria</taxon>
        <taxon>Pseudomonadati</taxon>
        <taxon>Bacteroidota</taxon>
        <taxon>Chitinophagia</taxon>
        <taxon>Chitinophagales</taxon>
        <taxon>Chitinophagaceae</taxon>
        <taxon>Chitinophaga</taxon>
    </lineage>
</organism>
<name>A0A9Q5D3P3_9BACT</name>
<gene>
    <name evidence="1" type="ORF">ECE50_009400</name>
</gene>
<evidence type="ECO:0000313" key="2">
    <source>
        <dbReference type="Proteomes" id="UP000281028"/>
    </source>
</evidence>
<evidence type="ECO:0000313" key="1">
    <source>
        <dbReference type="EMBL" id="NSL87044.1"/>
    </source>
</evidence>
<dbReference type="Proteomes" id="UP000281028">
    <property type="component" value="Unassembled WGS sequence"/>
</dbReference>
<comment type="caution">
    <text evidence="1">The sequence shown here is derived from an EMBL/GenBank/DDBJ whole genome shotgun (WGS) entry which is preliminary data.</text>
</comment>
<keyword evidence="2" id="KW-1185">Reference proteome</keyword>
<proteinExistence type="predicted"/>
<sequence>MIMLIPVLLFLLLLLCFGWVAFMRHHKELQIAQARLHQQEIKASSLVFQLREASEKYYALEERFHETCYQLHLARNNEQQGADISDPLL</sequence>
<dbReference type="RefSeq" id="WP_127044512.1">
    <property type="nucleotide sequence ID" value="NZ_JAABOK010000001.1"/>
</dbReference>
<protein>
    <submittedName>
        <fullName evidence="1">Uncharacterized protein</fullName>
    </submittedName>
</protein>